<name>A0A7J8N0Q3_9ROSI</name>
<feature type="region of interest" description="Disordered" evidence="1">
    <location>
        <begin position="1"/>
        <end position="29"/>
    </location>
</feature>
<dbReference type="EMBL" id="JABEZX010000011">
    <property type="protein sequence ID" value="MBA0570493.1"/>
    <property type="molecule type" value="Genomic_DNA"/>
</dbReference>
<protein>
    <submittedName>
        <fullName evidence="2">Uncharacterized protein</fullName>
    </submittedName>
</protein>
<evidence type="ECO:0000313" key="2">
    <source>
        <dbReference type="EMBL" id="MBA0570493.1"/>
    </source>
</evidence>
<proteinExistence type="predicted"/>
<gene>
    <name evidence="2" type="ORF">Golob_004144</name>
</gene>
<feature type="compositionally biased region" description="Basic and acidic residues" evidence="1">
    <location>
        <begin position="11"/>
        <end position="29"/>
    </location>
</feature>
<sequence length="80" mass="8558">GSFQVDSLCENNEKRDDFSGDPNAKKKDIVLGKGSTSTYGERVSSAANEAFSVLEGDVKKLIVNGILSIDFSDKSSKIIS</sequence>
<dbReference type="Proteomes" id="UP000593572">
    <property type="component" value="Unassembled WGS sequence"/>
</dbReference>
<comment type="caution">
    <text evidence="2">The sequence shown here is derived from an EMBL/GenBank/DDBJ whole genome shotgun (WGS) entry which is preliminary data.</text>
</comment>
<evidence type="ECO:0000256" key="1">
    <source>
        <dbReference type="SAM" id="MobiDB-lite"/>
    </source>
</evidence>
<organism evidence="2 3">
    <name type="scientific">Gossypium lobatum</name>
    <dbReference type="NCBI Taxonomy" id="34289"/>
    <lineage>
        <taxon>Eukaryota</taxon>
        <taxon>Viridiplantae</taxon>
        <taxon>Streptophyta</taxon>
        <taxon>Embryophyta</taxon>
        <taxon>Tracheophyta</taxon>
        <taxon>Spermatophyta</taxon>
        <taxon>Magnoliopsida</taxon>
        <taxon>eudicotyledons</taxon>
        <taxon>Gunneridae</taxon>
        <taxon>Pentapetalae</taxon>
        <taxon>rosids</taxon>
        <taxon>malvids</taxon>
        <taxon>Malvales</taxon>
        <taxon>Malvaceae</taxon>
        <taxon>Malvoideae</taxon>
        <taxon>Gossypium</taxon>
    </lineage>
</organism>
<reference evidence="2 3" key="1">
    <citation type="journal article" date="2019" name="Genome Biol. Evol.">
        <title>Insights into the evolution of the New World diploid cottons (Gossypium, subgenus Houzingenia) based on genome sequencing.</title>
        <authorList>
            <person name="Grover C.E."/>
            <person name="Arick M.A. 2nd"/>
            <person name="Thrash A."/>
            <person name="Conover J.L."/>
            <person name="Sanders W.S."/>
            <person name="Peterson D.G."/>
            <person name="Frelichowski J.E."/>
            <person name="Scheffler J.A."/>
            <person name="Scheffler B.E."/>
            <person name="Wendel J.F."/>
        </authorList>
    </citation>
    <scope>NUCLEOTIDE SEQUENCE [LARGE SCALE GENOMIC DNA]</scope>
    <source>
        <strain evidence="2">157</strain>
        <tissue evidence="2">Leaf</tissue>
    </source>
</reference>
<accession>A0A7J8N0Q3</accession>
<dbReference type="AlphaFoldDB" id="A0A7J8N0Q3"/>
<feature type="non-terminal residue" evidence="2">
    <location>
        <position position="1"/>
    </location>
</feature>
<keyword evidence="3" id="KW-1185">Reference proteome</keyword>
<evidence type="ECO:0000313" key="3">
    <source>
        <dbReference type="Proteomes" id="UP000593572"/>
    </source>
</evidence>